<dbReference type="Gene3D" id="1.20.1280.50">
    <property type="match status" value="1"/>
</dbReference>
<proteinExistence type="predicted"/>
<evidence type="ECO:0000313" key="1">
    <source>
        <dbReference type="EMBL" id="KAF8675088.1"/>
    </source>
</evidence>
<gene>
    <name evidence="1" type="ORF">RHS04_06847</name>
</gene>
<sequence>MVSITSAEYLFVVTHRGSHHELHSVESYKATFSHAQAMVNQTSSNTANAPITVLPVEILTHIFQLALADQPCPFQTEYHWNDEDNPVQLPKYPDTIAQVCSRWRRIAVACPSLWSHIDIVLSCPLSIGFHDRAKVHVTRAQPLPIDIYIIDPGIYREAKKSNNNSSFELDFPGAGPPDERKVWNELMRKNNPENFEFISPEVMPRIRTLGLRVHYQCHAIHSRALEHCLTNCLPGGLRELNINVPYGRYFTPIFLQPEAYSGPHGRNRTWPWLALSERQLEYAWASVVTLHLKGVYPFWNSAAYHGLTELRLPEGHRISDSELVRFLGSSPQLRTICCNFRIRETYHNNTVFSPIALKELEVIDLMNMSDSSVETFLRWLNPGSKPLQLSLCCNPISVVLKDFVSRSNVREIRVRPPLWEDKILPLAWFYLPLQLRILGVDGWGVNPVDDWGPSPMTPQHDQPVETQSPLDLDALYMLSCYFEDFSSFEEFVKKCAPQRLILWDCEISHSNTKSRIDLPLLRSAAGGDFSQLCPSVECLTSSDSKPLPDWERYPPM</sequence>
<dbReference type="Proteomes" id="UP000650582">
    <property type="component" value="Unassembled WGS sequence"/>
</dbReference>
<accession>A0A8H7H5D6</accession>
<reference evidence="1" key="1">
    <citation type="submission" date="2020-09" db="EMBL/GenBank/DDBJ databases">
        <title>Comparative genome analyses of four rice-infecting Rhizoctonia solani isolates reveal extensive enrichment of homogalacturonan modification genes.</title>
        <authorList>
            <person name="Lee D.-Y."/>
            <person name="Jeon J."/>
            <person name="Kim K.-T."/>
            <person name="Cheong K."/>
            <person name="Song H."/>
            <person name="Choi G."/>
            <person name="Ko J."/>
            <person name="Opiyo S.O."/>
            <person name="Zuo S."/>
            <person name="Madhav S."/>
            <person name="Lee Y.-H."/>
            <person name="Wang G.-L."/>
        </authorList>
    </citation>
    <scope>NUCLEOTIDE SEQUENCE</scope>
    <source>
        <strain evidence="1">AG1-IA YN-7</strain>
    </source>
</reference>
<protein>
    <submittedName>
        <fullName evidence="1">F-box-like</fullName>
    </submittedName>
</protein>
<dbReference type="AlphaFoldDB" id="A0A8H7H5D6"/>
<evidence type="ECO:0000313" key="2">
    <source>
        <dbReference type="Proteomes" id="UP000650582"/>
    </source>
</evidence>
<comment type="caution">
    <text evidence="1">The sequence shown here is derived from an EMBL/GenBank/DDBJ whole genome shotgun (WGS) entry which is preliminary data.</text>
</comment>
<dbReference type="EMBL" id="JACYCC010000128">
    <property type="protein sequence ID" value="KAF8675088.1"/>
    <property type="molecule type" value="Genomic_DNA"/>
</dbReference>
<organism evidence="1 2">
    <name type="scientific">Rhizoctonia solani</name>
    <dbReference type="NCBI Taxonomy" id="456999"/>
    <lineage>
        <taxon>Eukaryota</taxon>
        <taxon>Fungi</taxon>
        <taxon>Dikarya</taxon>
        <taxon>Basidiomycota</taxon>
        <taxon>Agaricomycotina</taxon>
        <taxon>Agaricomycetes</taxon>
        <taxon>Cantharellales</taxon>
        <taxon>Ceratobasidiaceae</taxon>
        <taxon>Rhizoctonia</taxon>
    </lineage>
</organism>
<name>A0A8H7H5D6_9AGAM</name>